<dbReference type="InterPro" id="IPR000996">
    <property type="entry name" value="Clathrin_L-chain"/>
</dbReference>
<dbReference type="GO" id="GO:0032050">
    <property type="term" value="F:clathrin heavy chain binding"/>
    <property type="evidence" value="ECO:0007669"/>
    <property type="project" value="TreeGrafter"/>
</dbReference>
<dbReference type="EnsemblMetazoa" id="tetur09g05320.1">
    <property type="protein sequence ID" value="tetur09g05320.1"/>
    <property type="gene ID" value="tetur09g05320"/>
</dbReference>
<dbReference type="Pfam" id="PF01086">
    <property type="entry name" value="Clathrin_lg_ch"/>
    <property type="match status" value="1"/>
</dbReference>
<feature type="region of interest" description="Disordered" evidence="7">
    <location>
        <begin position="39"/>
        <end position="117"/>
    </location>
</feature>
<evidence type="ECO:0000256" key="6">
    <source>
        <dbReference type="RuleBase" id="RU363137"/>
    </source>
</evidence>
<keyword evidence="5 6" id="KW-0968">Cytoplasmic vesicle</keyword>
<dbReference type="GO" id="GO:0030132">
    <property type="term" value="C:clathrin coat of coated pit"/>
    <property type="evidence" value="ECO:0007669"/>
    <property type="project" value="InterPro"/>
</dbReference>
<evidence type="ECO:0000256" key="5">
    <source>
        <dbReference type="ARBA" id="ARBA00023329"/>
    </source>
</evidence>
<dbReference type="Proteomes" id="UP000015104">
    <property type="component" value="Unassembled WGS sequence"/>
</dbReference>
<evidence type="ECO:0000256" key="3">
    <source>
        <dbReference type="ARBA" id="ARBA00023136"/>
    </source>
</evidence>
<dbReference type="STRING" id="32264.T1KE51"/>
<evidence type="ECO:0000256" key="4">
    <source>
        <dbReference type="ARBA" id="ARBA00023176"/>
    </source>
</evidence>
<dbReference type="GO" id="GO:0006886">
    <property type="term" value="P:intracellular protein transport"/>
    <property type="evidence" value="ECO:0007669"/>
    <property type="project" value="InterPro"/>
</dbReference>
<evidence type="ECO:0000313" key="9">
    <source>
        <dbReference type="Proteomes" id="UP000015104"/>
    </source>
</evidence>
<dbReference type="PANTHER" id="PTHR10639">
    <property type="entry name" value="CLATHRIN LIGHT CHAIN"/>
    <property type="match status" value="1"/>
</dbReference>
<evidence type="ECO:0000313" key="8">
    <source>
        <dbReference type="EnsemblMetazoa" id="tetur09g05320.1"/>
    </source>
</evidence>
<dbReference type="GO" id="GO:0099631">
    <property type="term" value="C:postsynaptic endocytic zone cytoplasmic component"/>
    <property type="evidence" value="ECO:0007669"/>
    <property type="project" value="TreeGrafter"/>
</dbReference>
<proteinExistence type="inferred from homology"/>
<organism evidence="8 9">
    <name type="scientific">Tetranychus urticae</name>
    <name type="common">Two-spotted spider mite</name>
    <dbReference type="NCBI Taxonomy" id="32264"/>
    <lineage>
        <taxon>Eukaryota</taxon>
        <taxon>Metazoa</taxon>
        <taxon>Ecdysozoa</taxon>
        <taxon>Arthropoda</taxon>
        <taxon>Chelicerata</taxon>
        <taxon>Arachnida</taxon>
        <taxon>Acari</taxon>
        <taxon>Acariformes</taxon>
        <taxon>Trombidiformes</taxon>
        <taxon>Prostigmata</taxon>
        <taxon>Eleutherengona</taxon>
        <taxon>Raphignathae</taxon>
        <taxon>Tetranychoidea</taxon>
        <taxon>Tetranychidae</taxon>
        <taxon>Tetranychus</taxon>
    </lineage>
</organism>
<keyword evidence="9" id="KW-1185">Reference proteome</keyword>
<comment type="function">
    <text evidence="6">Clathrin is the major protein of the polyhedral coat of coated pits and vesicles.</text>
</comment>
<accession>T1KE51</accession>
<comment type="similarity">
    <text evidence="2 6">Belongs to the clathrin light chain family.</text>
</comment>
<dbReference type="OrthoDB" id="5512at2759"/>
<comment type="subcellular location">
    <subcellularLocation>
        <location evidence="1 6">Cytoplasmic vesicle membrane</location>
        <topology evidence="1 6">Peripheral membrane protein</topology>
        <orientation evidence="1 6">Cytoplasmic side</orientation>
    </subcellularLocation>
    <subcellularLocation>
        <location evidence="6">Membrane</location>
        <location evidence="6">Coated pit</location>
        <topology evidence="6">Peripheral membrane protein</topology>
        <orientation evidence="6">Cytoplasmic side</orientation>
    </subcellularLocation>
    <text evidence="6">Cytoplasmic face of coated pits and vesicles.</text>
</comment>
<dbReference type="GO" id="GO:0005198">
    <property type="term" value="F:structural molecule activity"/>
    <property type="evidence" value="ECO:0007669"/>
    <property type="project" value="InterPro"/>
</dbReference>
<feature type="compositionally biased region" description="Basic and acidic residues" evidence="7">
    <location>
        <begin position="86"/>
        <end position="117"/>
    </location>
</feature>
<dbReference type="GO" id="GO:0030130">
    <property type="term" value="C:clathrin coat of trans-Golgi network vesicle"/>
    <property type="evidence" value="ECO:0007669"/>
    <property type="project" value="InterPro"/>
</dbReference>
<evidence type="ECO:0000256" key="2">
    <source>
        <dbReference type="ARBA" id="ARBA00005263"/>
    </source>
</evidence>
<sequence length="212" mass="24399">MAELENSFEKIEDVDPAADFIAREQNVLAEIGNDIEFKNEMNHVNQENGENGEDPDLGSTALPADISNSIPASNSTSNGLSNQVNGDKEPIKEPEKIRKWREEQQNMLKQKDEEEIKKKKELAEQAKKELEEWYSRYEEQLNKSKVINREACKNAEKEWIAERDAESPGQDWEKIARMCDFNPKASRNSKDTSRMRSILLQLKQQQAQEKSS</sequence>
<dbReference type="KEGG" id="tut:107363320"/>
<evidence type="ECO:0000256" key="7">
    <source>
        <dbReference type="SAM" id="MobiDB-lite"/>
    </source>
</evidence>
<dbReference type="HOGENOM" id="CLU_091462_0_0_1"/>
<dbReference type="GO" id="GO:0072583">
    <property type="term" value="P:clathrin-dependent endocytosis"/>
    <property type="evidence" value="ECO:0007669"/>
    <property type="project" value="TreeGrafter"/>
</dbReference>
<dbReference type="PANTHER" id="PTHR10639:SF7">
    <property type="entry name" value="CLATHRIN LIGHT CHAIN"/>
    <property type="match status" value="1"/>
</dbReference>
<reference evidence="8" key="2">
    <citation type="submission" date="2015-06" db="UniProtKB">
        <authorList>
            <consortium name="EnsemblMetazoa"/>
        </authorList>
    </citation>
    <scope>IDENTIFICATION</scope>
</reference>
<gene>
    <name evidence="8" type="primary">107363320</name>
</gene>
<keyword evidence="4 6" id="KW-0168">Coated pit</keyword>
<name>T1KE51_TETUR</name>
<dbReference type="AlphaFoldDB" id="T1KE51"/>
<dbReference type="GO" id="GO:0030672">
    <property type="term" value="C:synaptic vesicle membrane"/>
    <property type="evidence" value="ECO:0007669"/>
    <property type="project" value="TreeGrafter"/>
</dbReference>
<keyword evidence="3 6" id="KW-0472">Membrane</keyword>
<dbReference type="PROSITE" id="PS00581">
    <property type="entry name" value="CLATHRIN_LIGHT_CHN_2"/>
    <property type="match status" value="1"/>
</dbReference>
<feature type="compositionally biased region" description="Polar residues" evidence="7">
    <location>
        <begin position="66"/>
        <end position="85"/>
    </location>
</feature>
<evidence type="ECO:0000256" key="1">
    <source>
        <dbReference type="ARBA" id="ARBA00004180"/>
    </source>
</evidence>
<dbReference type="eggNOG" id="KOG4031">
    <property type="taxonomic scope" value="Eukaryota"/>
</dbReference>
<dbReference type="EMBL" id="CAEY01002033">
    <property type="status" value="NOT_ANNOTATED_CDS"/>
    <property type="molecule type" value="Genomic_DNA"/>
</dbReference>
<reference evidence="9" key="1">
    <citation type="submission" date="2011-08" db="EMBL/GenBank/DDBJ databases">
        <authorList>
            <person name="Rombauts S."/>
        </authorList>
    </citation>
    <scope>NUCLEOTIDE SEQUENCE</scope>
    <source>
        <strain evidence="9">London</strain>
    </source>
</reference>
<protein>
    <recommendedName>
        <fullName evidence="6">Clathrin light chain</fullName>
    </recommendedName>
</protein>